<feature type="transmembrane region" description="Helical" evidence="1">
    <location>
        <begin position="383"/>
        <end position="401"/>
    </location>
</feature>
<keyword evidence="1" id="KW-0812">Transmembrane</keyword>
<feature type="transmembrane region" description="Helical" evidence="1">
    <location>
        <begin position="296"/>
        <end position="316"/>
    </location>
</feature>
<feature type="transmembrane region" description="Helical" evidence="1">
    <location>
        <begin position="164"/>
        <end position="185"/>
    </location>
</feature>
<dbReference type="PANTHER" id="PTHR38454:SF1">
    <property type="entry name" value="INTEGRAL MEMBRANE PROTEIN"/>
    <property type="match status" value="1"/>
</dbReference>
<reference evidence="4 5" key="1">
    <citation type="submission" date="2020-04" db="EMBL/GenBank/DDBJ databases">
        <title>The Epidemiology and Molecular Characteristics of Linezolid-Resistant Staphylococcus capitis in Huashan Hospital, Shanghai.</title>
        <authorList>
            <person name="Ding L."/>
            <person name="Li P."/>
            <person name="Yang Y."/>
            <person name="Lin D."/>
            <person name="Xu X."/>
        </authorList>
    </citation>
    <scope>NUCLEOTIDE SEQUENCE [LARGE SCALE GENOMIC DNA]</scope>
    <source>
        <strain evidence="3 5">12-86</strain>
        <strain evidence="2 4">17-84</strain>
    </source>
</reference>
<accession>A0A7X9WEE1</accession>
<evidence type="ECO:0000313" key="5">
    <source>
        <dbReference type="Proteomes" id="UP000550736"/>
    </source>
</evidence>
<protein>
    <submittedName>
        <fullName evidence="3">YfhO family protein</fullName>
    </submittedName>
</protein>
<dbReference type="Pfam" id="PF09586">
    <property type="entry name" value="YfhO"/>
    <property type="match status" value="1"/>
</dbReference>
<dbReference type="InterPro" id="IPR018580">
    <property type="entry name" value="Uncharacterised_YfhO"/>
</dbReference>
<dbReference type="PANTHER" id="PTHR38454">
    <property type="entry name" value="INTEGRAL MEMBRANE PROTEIN-RELATED"/>
    <property type="match status" value="1"/>
</dbReference>
<name>A0A7X9WEE1_STACP</name>
<feature type="transmembrane region" description="Helical" evidence="1">
    <location>
        <begin position="124"/>
        <end position="144"/>
    </location>
</feature>
<organism evidence="3 5">
    <name type="scientific">Staphylococcus capitis</name>
    <dbReference type="NCBI Taxonomy" id="29388"/>
    <lineage>
        <taxon>Bacteria</taxon>
        <taxon>Bacillati</taxon>
        <taxon>Bacillota</taxon>
        <taxon>Bacilli</taxon>
        <taxon>Bacillales</taxon>
        <taxon>Staphylococcaceae</taxon>
        <taxon>Staphylococcus</taxon>
    </lineage>
</organism>
<feature type="transmembrane region" description="Helical" evidence="1">
    <location>
        <begin position="12"/>
        <end position="33"/>
    </location>
</feature>
<dbReference type="RefSeq" id="WP_030064780.1">
    <property type="nucleotide sequence ID" value="NZ_AP014956.1"/>
</dbReference>
<feature type="transmembrane region" description="Helical" evidence="1">
    <location>
        <begin position="407"/>
        <end position="424"/>
    </location>
</feature>
<dbReference type="Proteomes" id="UP000550736">
    <property type="component" value="Unassembled WGS sequence"/>
</dbReference>
<dbReference type="EMBL" id="JABBLX010000001">
    <property type="protein sequence ID" value="NMK96802.1"/>
    <property type="molecule type" value="Genomic_DNA"/>
</dbReference>
<evidence type="ECO:0000313" key="2">
    <source>
        <dbReference type="EMBL" id="NMK54410.1"/>
    </source>
</evidence>
<feature type="transmembrane region" description="Helical" evidence="1">
    <location>
        <begin position="197"/>
        <end position="214"/>
    </location>
</feature>
<feature type="transmembrane region" description="Helical" evidence="1">
    <location>
        <begin position="85"/>
        <end position="104"/>
    </location>
</feature>
<keyword evidence="1" id="KW-0472">Membrane</keyword>
<feature type="transmembrane region" description="Helical" evidence="1">
    <location>
        <begin position="433"/>
        <end position="450"/>
    </location>
</feature>
<evidence type="ECO:0000256" key="1">
    <source>
        <dbReference type="SAM" id="Phobius"/>
    </source>
</evidence>
<feature type="transmembrane region" description="Helical" evidence="1">
    <location>
        <begin position="357"/>
        <end position="376"/>
    </location>
</feature>
<dbReference type="Proteomes" id="UP000538955">
    <property type="component" value="Unassembled WGS sequence"/>
</dbReference>
<gene>
    <name evidence="3" type="ORF">HHM13_01630</name>
    <name evidence="2" type="ORF">HHM24_06510</name>
</gene>
<keyword evidence="1" id="KW-1133">Transmembrane helix</keyword>
<evidence type="ECO:0000313" key="4">
    <source>
        <dbReference type="Proteomes" id="UP000538955"/>
    </source>
</evidence>
<feature type="transmembrane region" description="Helical" evidence="1">
    <location>
        <begin position="323"/>
        <end position="342"/>
    </location>
</feature>
<sequence length="870" mass="101811">MIKKFWQTPKRRFLSILILSCILSLILYFPFIYQYMTKGDVFSGSGDGFRQMMPFQMYLYEHFASFKGFYDASFGLGGDYVKSLAYYYSMSPLMWINFACIWGLEHTIHINPHDISFWPTNQLVMAYVRTVITLIFTFYLFMYLKFKPAPMFIATILYGMSTVMTYYNFTWSFYGNLLIMLPMSIWAMERFFRERKLGWFIFAITFTLFTNFYFSYYEAVVLGFYLIYRLIAVHPQDIVNRWQKFYILVIATLLSVLSSLFGLYTGVSSFLNNDRSQNPKFGITFLTNLFEKNYNIFTDGFYITISIIVIIALFSFKLYQNYYYKLFAVATWLLLIGSLSQWFDSSFNGFSLPQRRWVYFLALSSGALIALFIQHLSELSLKNYLIIAIPIFLYSCFYITYTDRSVNWMYIAIIIMIVIGLLLYRKSLLKRKWIAIGLVILFLVEQVIMVNDSKKITIEPYQTTMDTINDSSYRSKVLNNKINQMTSDKLDPLKRLDYFSFYALNSPFIYHYNGTSLYSSIFNGQILKYYDKTMQINMPVDKNSTYRYLGNRANLMALWNVQDRLRHPNDLNMPYGFKKKNLIKDGKDQWIHSKNTISYPSAHITHKVYDSNNLKSPLDREQAMLQGVVFDNNTKSVNTTFSPNKNLLNDAQLQLKDSQWKKKNQLKVDKNNGGVQLTLPHSLTKKYKDMYLEMDVELLTPDKEHSIGVNEYSQNRNALSYKYRRVVSPVTMRVKASDKLNIHMSEGTYRFKIKGIYGENYHTLKKASKQLHSVKVKKERNGYTITKNKNDNGYIVLPIAYENGMQARANGKPLDVKKGNGIMTTIPAKAGQTTIRLTYTPPHFYWLIILSIIGVILSIMFTKKVRKNKV</sequence>
<comment type="caution">
    <text evidence="3">The sequence shown here is derived from an EMBL/GenBank/DDBJ whole genome shotgun (WGS) entry which is preliminary data.</text>
</comment>
<feature type="transmembrane region" description="Helical" evidence="1">
    <location>
        <begin position="844"/>
        <end position="862"/>
    </location>
</feature>
<evidence type="ECO:0000313" key="3">
    <source>
        <dbReference type="EMBL" id="NMK96802.1"/>
    </source>
</evidence>
<feature type="transmembrane region" description="Helical" evidence="1">
    <location>
        <begin position="245"/>
        <end position="267"/>
    </location>
</feature>
<keyword evidence="4" id="KW-1185">Reference proteome</keyword>
<dbReference type="AlphaFoldDB" id="A0A7X9WEE1"/>
<proteinExistence type="predicted"/>
<dbReference type="EMBL" id="JABBMI010000058">
    <property type="protein sequence ID" value="NMK54410.1"/>
    <property type="molecule type" value="Genomic_DNA"/>
</dbReference>